<accession>A0AAV2G623</accession>
<dbReference type="PROSITE" id="PS50994">
    <property type="entry name" value="INTEGRASE"/>
    <property type="match status" value="1"/>
</dbReference>
<dbReference type="Pfam" id="PF14223">
    <property type="entry name" value="Retrotran_gag_2"/>
    <property type="match status" value="1"/>
</dbReference>
<dbReference type="PANTHER" id="PTHR11439:SF498">
    <property type="entry name" value="DNAK FAMILY PROTEIN"/>
    <property type="match status" value="1"/>
</dbReference>
<dbReference type="Pfam" id="PF22936">
    <property type="entry name" value="Pol_BBD"/>
    <property type="match status" value="1"/>
</dbReference>
<keyword evidence="1" id="KW-0645">Protease</keyword>
<dbReference type="GO" id="GO:0004190">
    <property type="term" value="F:aspartic-type endopeptidase activity"/>
    <property type="evidence" value="ECO:0007669"/>
    <property type="project" value="UniProtKB-KW"/>
</dbReference>
<dbReference type="InterPro" id="IPR054722">
    <property type="entry name" value="PolX-like_BBD"/>
</dbReference>
<name>A0AAV2G623_9ROSI</name>
<sequence length="1440" mass="161736">MTKDGDTSDGKKAAADLDSIPHNSPFYLHPSENPGQLFGGDLLSDSNYGEWVNDMSETLIAKKKMNFVDGTLPRSAADTRVKEDAWDQCDAMVKGWLKTAMTKEVRNSVRSAKTAREIWTDLQQRFGASSAMRAYDLRGRIVSLRQGKSSVSAFYTNLRTLWDELQSVSINPRCSCGNCGCDIGRQMREKQEGERLNDFLLGLDDGFSIVRSQILSTRPTPTLAEAYQQVAAEEQQRMITNGRRPTVETAAYQARNEKDRDGGEEPVRCTNCNKLGHLREQCFRLIGYPSDFGKNRKKQKGESSARAAHVDAEESPIPGLTASQFAQLKQFLSAPAPVTPDPTAHMAGNTIDFDEWLIDSGCNEHIVSDVNWFDKVNYSSDHSPVRIPNGKYIPVEGVGSVPLNSKLTLNRVLLVPQFKCNLLSVSRLIRDNDVALLFLGHVCVLQDLRSKTVIGLGRLRDGLFYLPREEKMQREAGVSTAMAAARKGSQTLWHHRLGHPSFERMSLLKDFLSCQEHSWFKSHCDSCMRAKQTRTPFPSSSIKTSSCFELIHIDLWGGYKTPSIDGSHFFLTVVDDYSRTTWVYLLRYKSDAEKYIRLFCEMVRTQFQTQVRLIQSDNGLEFQTNSLKDYYADNGILLQTSCVNTPQQNGVAERKHRHLLETARALRFHSGLPVRFWGECVLTATYLINRLPSSVLGNKTPFEVLLGRPPTYDHVRTFGCLVYAKNTQHGLDKFADRGRRCVFVGYPLAQKGYRVYDLESRRIYSSRDVFFVENEFPFLASSAEGISSSPAPTITPPVFFEGEHPLDQLVADRELHAAELSGELAATQESPTATQVAPHAPSHVHGHAPESSPPIMEHSSPGTSVEEPPILPRRGLRERRPPAKLDIYATDLPGGSSHAAATYPIANYVSYDRFTPAHKAYLAAISKLDEPRHFRDAVLHAYWREAMQKEVLALEANGTWTLEYLPPGKRAIDSKWVYKIKYHPDGTVERYKARLVAKGFTQQEGIDFHDTFAPVAKLVTVRILIALAVQRGWEMHQLDVNNAFLHGDLQEEVYMKVPLGFQQEGDTRVCRLRKSLYGLRQASRNWYQKFTLALTELGFTASRADHSLFLYRKGETFVAALIYVDDVVLTGNDSVFISRVKTFLDSRFSIKDLGPLKYFLGIEVARSPEGVVLSQRKYTLDILKDAGVTGAHPSRFPMEQNHTLTRPTDQIISDVRSYRRLVGRLLYLTVTRPDIAYAVNVLSQHVHAPSPDHVAAATRILRYLKTAPGQGLFFPSSGSLTFTAYCDSDWAGCQSTRRSTTGYYIQLGSAPVSWRTKKQRVVARSSAEAEYRAMASTISEIIWLRHLLTELGAPQMAATPLYCDNQAALHISANPVFHERTKHVEMDCYFVRERVISGDVEPRKIATASQLADILTKALGAEQFHFLLSKLGIRDLHATA</sequence>
<dbReference type="InterPro" id="IPR001878">
    <property type="entry name" value="Znf_CCHC"/>
</dbReference>
<dbReference type="Pfam" id="PF13976">
    <property type="entry name" value="gag_pre-integrs"/>
    <property type="match status" value="1"/>
</dbReference>
<keyword evidence="1" id="KW-0064">Aspartyl protease</keyword>
<evidence type="ECO:0008006" key="8">
    <source>
        <dbReference type="Google" id="ProtNLM"/>
    </source>
</evidence>
<proteinExistence type="predicted"/>
<dbReference type="SUPFAM" id="SSF53098">
    <property type="entry name" value="Ribonuclease H-like"/>
    <property type="match status" value="1"/>
</dbReference>
<evidence type="ECO:0000259" key="4">
    <source>
        <dbReference type="PROSITE" id="PS50158"/>
    </source>
</evidence>
<dbReference type="Gene3D" id="3.30.420.10">
    <property type="entry name" value="Ribonuclease H-like superfamily/Ribonuclease H"/>
    <property type="match status" value="1"/>
</dbReference>
<dbReference type="InterPro" id="IPR025724">
    <property type="entry name" value="GAG-pre-integrase_dom"/>
</dbReference>
<dbReference type="InterPro" id="IPR057670">
    <property type="entry name" value="SH3_retrovirus"/>
</dbReference>
<dbReference type="InterPro" id="IPR001584">
    <property type="entry name" value="Integrase_cat-core"/>
</dbReference>
<dbReference type="Pfam" id="PF00665">
    <property type="entry name" value="rve"/>
    <property type="match status" value="1"/>
</dbReference>
<keyword evidence="7" id="KW-1185">Reference proteome</keyword>
<feature type="domain" description="Integrase catalytic" evidence="5">
    <location>
        <begin position="534"/>
        <end position="709"/>
    </location>
</feature>
<keyword evidence="2" id="KW-0862">Zinc</keyword>
<keyword evidence="2" id="KW-0479">Metal-binding</keyword>
<feature type="region of interest" description="Disordered" evidence="3">
    <location>
        <begin position="826"/>
        <end position="875"/>
    </location>
</feature>
<dbReference type="Pfam" id="PF25597">
    <property type="entry name" value="SH3_retrovirus"/>
    <property type="match status" value="1"/>
</dbReference>
<organism evidence="6 7">
    <name type="scientific">Linum trigynum</name>
    <dbReference type="NCBI Taxonomy" id="586398"/>
    <lineage>
        <taxon>Eukaryota</taxon>
        <taxon>Viridiplantae</taxon>
        <taxon>Streptophyta</taxon>
        <taxon>Embryophyta</taxon>
        <taxon>Tracheophyta</taxon>
        <taxon>Spermatophyta</taxon>
        <taxon>Magnoliopsida</taxon>
        <taxon>eudicotyledons</taxon>
        <taxon>Gunneridae</taxon>
        <taxon>Pentapetalae</taxon>
        <taxon>rosids</taxon>
        <taxon>fabids</taxon>
        <taxon>Malpighiales</taxon>
        <taxon>Linaceae</taxon>
        <taxon>Linum</taxon>
    </lineage>
</organism>
<dbReference type="SUPFAM" id="SSF56672">
    <property type="entry name" value="DNA/RNA polymerases"/>
    <property type="match status" value="1"/>
</dbReference>
<dbReference type="GO" id="GO:0015074">
    <property type="term" value="P:DNA integration"/>
    <property type="evidence" value="ECO:0007669"/>
    <property type="project" value="InterPro"/>
</dbReference>
<evidence type="ECO:0000313" key="7">
    <source>
        <dbReference type="Proteomes" id="UP001497516"/>
    </source>
</evidence>
<evidence type="ECO:0000256" key="3">
    <source>
        <dbReference type="SAM" id="MobiDB-lite"/>
    </source>
</evidence>
<dbReference type="GO" id="GO:0003676">
    <property type="term" value="F:nucleic acid binding"/>
    <property type="evidence" value="ECO:0007669"/>
    <property type="project" value="InterPro"/>
</dbReference>
<dbReference type="PROSITE" id="PS50158">
    <property type="entry name" value="ZF_CCHC"/>
    <property type="match status" value="1"/>
</dbReference>
<evidence type="ECO:0000256" key="2">
    <source>
        <dbReference type="PROSITE-ProRule" id="PRU00047"/>
    </source>
</evidence>
<gene>
    <name evidence="6" type="ORF">LTRI10_LOCUS44859</name>
</gene>
<dbReference type="InterPro" id="IPR043502">
    <property type="entry name" value="DNA/RNA_pol_sf"/>
</dbReference>
<dbReference type="EMBL" id="OZ034821">
    <property type="protein sequence ID" value="CAL1405050.1"/>
    <property type="molecule type" value="Genomic_DNA"/>
</dbReference>
<protein>
    <recommendedName>
        <fullName evidence="8">Polyprotein</fullName>
    </recommendedName>
</protein>
<dbReference type="CDD" id="cd09272">
    <property type="entry name" value="RNase_HI_RT_Ty1"/>
    <property type="match status" value="1"/>
</dbReference>
<feature type="domain" description="CCHC-type" evidence="4">
    <location>
        <begin position="268"/>
        <end position="282"/>
    </location>
</feature>
<dbReference type="Pfam" id="PF07727">
    <property type="entry name" value="RVT_2"/>
    <property type="match status" value="1"/>
</dbReference>
<keyword evidence="1" id="KW-0378">Hydrolase</keyword>
<dbReference type="InterPro" id="IPR036397">
    <property type="entry name" value="RNaseH_sf"/>
</dbReference>
<evidence type="ECO:0000313" key="6">
    <source>
        <dbReference type="EMBL" id="CAL1405050.1"/>
    </source>
</evidence>
<evidence type="ECO:0000259" key="5">
    <source>
        <dbReference type="PROSITE" id="PS50994"/>
    </source>
</evidence>
<dbReference type="InterPro" id="IPR013103">
    <property type="entry name" value="RVT_2"/>
</dbReference>
<dbReference type="PANTHER" id="PTHR11439">
    <property type="entry name" value="GAG-POL-RELATED RETROTRANSPOSON"/>
    <property type="match status" value="1"/>
</dbReference>
<evidence type="ECO:0000256" key="1">
    <source>
        <dbReference type="ARBA" id="ARBA00022750"/>
    </source>
</evidence>
<dbReference type="InterPro" id="IPR012337">
    <property type="entry name" value="RNaseH-like_sf"/>
</dbReference>
<dbReference type="Proteomes" id="UP001497516">
    <property type="component" value="Chromosome 8"/>
</dbReference>
<reference evidence="6 7" key="1">
    <citation type="submission" date="2024-04" db="EMBL/GenBank/DDBJ databases">
        <authorList>
            <person name="Fracassetti M."/>
        </authorList>
    </citation>
    <scope>NUCLEOTIDE SEQUENCE [LARGE SCALE GENOMIC DNA]</scope>
</reference>
<dbReference type="GO" id="GO:0008270">
    <property type="term" value="F:zinc ion binding"/>
    <property type="evidence" value="ECO:0007669"/>
    <property type="project" value="UniProtKB-KW"/>
</dbReference>
<keyword evidence="2" id="KW-0863">Zinc-finger</keyword>